<evidence type="ECO:0000256" key="1">
    <source>
        <dbReference type="ARBA" id="ARBA00010134"/>
    </source>
</evidence>
<gene>
    <name evidence="8" type="primary">LOC100210729</name>
</gene>
<dbReference type="InterPro" id="IPR002138">
    <property type="entry name" value="Pept_C14_p10"/>
</dbReference>
<name>A0ABM4BXQ0_HYDVU</name>
<dbReference type="Proteomes" id="UP001652625">
    <property type="component" value="Chromosome 05"/>
</dbReference>
<dbReference type="InterPro" id="IPR001309">
    <property type="entry name" value="Pept_C14_p20"/>
</dbReference>
<dbReference type="InterPro" id="IPR029030">
    <property type="entry name" value="Caspase-like_dom_sf"/>
</dbReference>
<dbReference type="PROSITE" id="PS50207">
    <property type="entry name" value="CASPASE_P10"/>
    <property type="match status" value="1"/>
</dbReference>
<dbReference type="SUPFAM" id="SSF47986">
    <property type="entry name" value="DEATH domain"/>
    <property type="match status" value="1"/>
</dbReference>
<comment type="similarity">
    <text evidence="1 2">Belongs to the peptidase C14A family.</text>
</comment>
<accession>A0ABM4BXQ0</accession>
<dbReference type="SUPFAM" id="SSF52129">
    <property type="entry name" value="Caspase-like"/>
    <property type="match status" value="1"/>
</dbReference>
<dbReference type="CDD" id="cd00032">
    <property type="entry name" value="CASc"/>
    <property type="match status" value="1"/>
</dbReference>
<evidence type="ECO:0000313" key="7">
    <source>
        <dbReference type="Proteomes" id="UP001652625"/>
    </source>
</evidence>
<feature type="compositionally biased region" description="Basic and acidic residues" evidence="3">
    <location>
        <begin position="170"/>
        <end position="181"/>
    </location>
</feature>
<dbReference type="Pfam" id="PF00656">
    <property type="entry name" value="Peptidase_C14"/>
    <property type="match status" value="1"/>
</dbReference>
<evidence type="ECO:0000259" key="5">
    <source>
        <dbReference type="PROSITE" id="PS50208"/>
    </source>
</evidence>
<dbReference type="PANTHER" id="PTHR10454:SF210">
    <property type="entry name" value="CASPASE-2"/>
    <property type="match status" value="1"/>
</dbReference>
<dbReference type="Pfam" id="PF00619">
    <property type="entry name" value="CARD"/>
    <property type="match status" value="1"/>
</dbReference>
<dbReference type="PRINTS" id="PR00376">
    <property type="entry name" value="IL1BCENZYME"/>
</dbReference>
<dbReference type="Gene3D" id="1.10.533.10">
    <property type="entry name" value="Death Domain, Fas"/>
    <property type="match status" value="1"/>
</dbReference>
<dbReference type="RefSeq" id="XP_065654009.1">
    <property type="nucleotide sequence ID" value="XM_065797937.1"/>
</dbReference>
<protein>
    <submittedName>
        <fullName evidence="8">CARD-caspase isoform X4</fullName>
    </submittedName>
</protein>
<dbReference type="PIRSF" id="PIRSF038001">
    <property type="entry name" value="Caspase_ICE"/>
    <property type="match status" value="1"/>
</dbReference>
<evidence type="ECO:0000259" key="4">
    <source>
        <dbReference type="PROSITE" id="PS50207"/>
    </source>
</evidence>
<feature type="compositionally biased region" description="Basic and acidic residues" evidence="3">
    <location>
        <begin position="143"/>
        <end position="155"/>
    </location>
</feature>
<dbReference type="GeneID" id="100210729"/>
<dbReference type="InterPro" id="IPR001315">
    <property type="entry name" value="CARD"/>
</dbReference>
<evidence type="ECO:0000256" key="2">
    <source>
        <dbReference type="RuleBase" id="RU003971"/>
    </source>
</evidence>
<dbReference type="PROSITE" id="PS50209">
    <property type="entry name" value="CARD"/>
    <property type="match status" value="1"/>
</dbReference>
<dbReference type="InterPro" id="IPR011029">
    <property type="entry name" value="DEATH-like_dom_sf"/>
</dbReference>
<evidence type="ECO:0000313" key="8">
    <source>
        <dbReference type="RefSeq" id="XP_065654009.1"/>
    </source>
</evidence>
<dbReference type="PROSITE" id="PS01122">
    <property type="entry name" value="CASPASE_CYS"/>
    <property type="match status" value="1"/>
</dbReference>
<dbReference type="PROSITE" id="PS50208">
    <property type="entry name" value="CASPASE_P20"/>
    <property type="match status" value="1"/>
</dbReference>
<dbReference type="PANTHER" id="PTHR10454">
    <property type="entry name" value="CASPASE"/>
    <property type="match status" value="1"/>
</dbReference>
<dbReference type="InterPro" id="IPR033139">
    <property type="entry name" value="Caspase_cys_AS"/>
</dbReference>
<dbReference type="CDD" id="cd01671">
    <property type="entry name" value="CARD"/>
    <property type="match status" value="1"/>
</dbReference>
<proteinExistence type="inferred from homology"/>
<dbReference type="Gene3D" id="3.40.50.1460">
    <property type="match status" value="1"/>
</dbReference>
<feature type="domain" description="Caspase family p10" evidence="4">
    <location>
        <begin position="371"/>
        <end position="464"/>
    </location>
</feature>
<evidence type="ECO:0000259" key="6">
    <source>
        <dbReference type="PROSITE" id="PS50209"/>
    </source>
</evidence>
<organism evidence="7 8">
    <name type="scientific">Hydra vulgaris</name>
    <name type="common">Hydra</name>
    <name type="synonym">Hydra attenuata</name>
    <dbReference type="NCBI Taxonomy" id="6087"/>
    <lineage>
        <taxon>Eukaryota</taxon>
        <taxon>Metazoa</taxon>
        <taxon>Cnidaria</taxon>
        <taxon>Hydrozoa</taxon>
        <taxon>Hydroidolina</taxon>
        <taxon>Anthoathecata</taxon>
        <taxon>Aplanulata</taxon>
        <taxon>Hydridae</taxon>
        <taxon>Hydra</taxon>
    </lineage>
</organism>
<dbReference type="InterPro" id="IPR015917">
    <property type="entry name" value="Pept_C14A"/>
</dbReference>
<reference evidence="8" key="1">
    <citation type="submission" date="2025-08" db="UniProtKB">
        <authorList>
            <consortium name="RefSeq"/>
        </authorList>
    </citation>
    <scope>IDENTIFICATION</scope>
</reference>
<sequence length="477" mass="54125">METIHREILRKNRMSLSHSDMNTEEVCTCLIRDNVFTINDKYSVESYSSPVKKIEKLLDILSHKGANAFSTFTNVLNELKLFHLTKLISMDKKANITNPSRQSEEIDVSNDDIKYSSCKHARLQEEKECKNNSDVLNGVQTKPQDKSLKEKKESEVLDSFDALDGPVNKPDTREDSHGIDNEEDGRMAFLSNIRSAPKFSNPIDFVTPVDNIQHNLEECYAMNTNPRGLFILVNNKKFLPSSGMHEYTRNGTDEDAKCMKELFEELGYVIESYQNISVYEMRKIFKKASLISYSGYSALAVCILSHGQEGVVYGIDGTIDIKEITGYFRGSNLMGKPKMFFFQACQGSDYMDGVEPDAGRMETDGPPEYGNEISLPTEADFIYAYSTVPGFYSWRNSAKGSWFIQALVEVFRKHAHKMDVVRMLTRVNRIVATKKSQTGQLSSHNKRQISSIVSQLRKDLFLYPPNGPLKSISLDFV</sequence>
<feature type="domain" description="Caspase family p20" evidence="5">
    <location>
        <begin position="226"/>
        <end position="349"/>
    </location>
</feature>
<dbReference type="SMART" id="SM00115">
    <property type="entry name" value="CASc"/>
    <property type="match status" value="1"/>
</dbReference>
<evidence type="ECO:0000256" key="3">
    <source>
        <dbReference type="SAM" id="MobiDB-lite"/>
    </source>
</evidence>
<feature type="region of interest" description="Disordered" evidence="3">
    <location>
        <begin position="134"/>
        <end position="181"/>
    </location>
</feature>
<keyword evidence="7" id="KW-1185">Reference proteome</keyword>
<dbReference type="InterPro" id="IPR011600">
    <property type="entry name" value="Pept_C14_caspase"/>
</dbReference>
<dbReference type="InterPro" id="IPR002398">
    <property type="entry name" value="Pept_C14"/>
</dbReference>
<feature type="domain" description="CARD" evidence="6">
    <location>
        <begin position="1"/>
        <end position="91"/>
    </location>
</feature>